<organism evidence="1 2">
    <name type="scientific">Periconia digitata</name>
    <dbReference type="NCBI Taxonomy" id="1303443"/>
    <lineage>
        <taxon>Eukaryota</taxon>
        <taxon>Fungi</taxon>
        <taxon>Dikarya</taxon>
        <taxon>Ascomycota</taxon>
        <taxon>Pezizomycotina</taxon>
        <taxon>Dothideomycetes</taxon>
        <taxon>Pleosporomycetidae</taxon>
        <taxon>Pleosporales</taxon>
        <taxon>Massarineae</taxon>
        <taxon>Periconiaceae</taxon>
        <taxon>Periconia</taxon>
    </lineage>
</organism>
<dbReference type="AlphaFoldDB" id="A0A9W4XTL3"/>
<dbReference type="Proteomes" id="UP001152607">
    <property type="component" value="Unassembled WGS sequence"/>
</dbReference>
<accession>A0A9W4XTL3</accession>
<protein>
    <submittedName>
        <fullName evidence="1">Uncharacterized protein</fullName>
    </submittedName>
</protein>
<name>A0A9W4XTL3_9PLEO</name>
<keyword evidence="2" id="KW-1185">Reference proteome</keyword>
<reference evidence="1" key="1">
    <citation type="submission" date="2023-01" db="EMBL/GenBank/DDBJ databases">
        <authorList>
            <person name="Van Ghelder C."/>
            <person name="Rancurel C."/>
        </authorList>
    </citation>
    <scope>NUCLEOTIDE SEQUENCE</scope>
    <source>
        <strain evidence="1">CNCM I-4278</strain>
    </source>
</reference>
<sequence>MAFNRIVGGGQRSSSRWDKRAWYSRSWKRELHTDDTLEENKNQNERCPRTALLFTTENVEERSIADLYSKGPNLLETIRLPPIPQIREHASELFLHPITLIPNKP</sequence>
<comment type="caution">
    <text evidence="1">The sequence shown here is derived from an EMBL/GenBank/DDBJ whole genome shotgun (WGS) entry which is preliminary data.</text>
</comment>
<evidence type="ECO:0000313" key="1">
    <source>
        <dbReference type="EMBL" id="CAI6337146.1"/>
    </source>
</evidence>
<evidence type="ECO:0000313" key="2">
    <source>
        <dbReference type="Proteomes" id="UP001152607"/>
    </source>
</evidence>
<proteinExistence type="predicted"/>
<dbReference type="EMBL" id="CAOQHR010000007">
    <property type="protein sequence ID" value="CAI6337146.1"/>
    <property type="molecule type" value="Genomic_DNA"/>
</dbReference>
<gene>
    <name evidence="1" type="ORF">PDIGIT_LOCUS10254</name>
</gene>